<dbReference type="AlphaFoldDB" id="A0A381XP01"/>
<evidence type="ECO:0000313" key="2">
    <source>
        <dbReference type="EMBL" id="SVA66479.1"/>
    </source>
</evidence>
<proteinExistence type="predicted"/>
<keyword evidence="1" id="KW-0677">Repeat</keyword>
<dbReference type="PROSITE" id="PS51125">
    <property type="entry name" value="NHL"/>
    <property type="match status" value="1"/>
</dbReference>
<gene>
    <name evidence="2" type="ORF">METZ01_LOCUS119333</name>
</gene>
<dbReference type="InterPro" id="IPR001258">
    <property type="entry name" value="NHL_repeat"/>
</dbReference>
<dbReference type="PANTHER" id="PTHR24104">
    <property type="entry name" value="E3 UBIQUITIN-PROTEIN LIGASE NHLRC1-RELATED"/>
    <property type="match status" value="1"/>
</dbReference>
<accession>A0A381XP01</accession>
<organism evidence="2">
    <name type="scientific">marine metagenome</name>
    <dbReference type="NCBI Taxonomy" id="408172"/>
    <lineage>
        <taxon>unclassified sequences</taxon>
        <taxon>metagenomes</taxon>
        <taxon>ecological metagenomes</taxon>
    </lineage>
</organism>
<sequence length="343" mass="37441">MKIGTAPFEYNWLSDWATIPDPDDAESGWAHHGMAVTQAGEIIGVHPANPSILVFSQSGDLYRSFAVPIREGHQLALSTDNGEQYLWIADPGRKNLKSSGYDPVLGERGGQVLCVSLNGQVKRTISTPDHLVYEHGNFAPTSMTVFDTASGGNGDVWVADGYGESFVHRFDSTGNLIGSINGEEGAAGRFDCPHGVWVDYRKADPELYVADRANRRVQVYDLEGVYKRAFGEEVLTSPSAFAVDGQYMIVAELRARLAVFDSTDKFVTYIGENESISRVERNSPGDIPGWPNNLDDDGNAVRSSVLESGKFNSPHGIATDNDGNIYSGEWLIGGRYTKLAKLR</sequence>
<dbReference type="EMBL" id="UINC01015863">
    <property type="protein sequence ID" value="SVA66479.1"/>
    <property type="molecule type" value="Genomic_DNA"/>
</dbReference>
<dbReference type="InterPro" id="IPR050952">
    <property type="entry name" value="TRIM-NHL_E3_ligases"/>
</dbReference>
<dbReference type="SUPFAM" id="SSF101898">
    <property type="entry name" value="NHL repeat"/>
    <property type="match status" value="1"/>
</dbReference>
<protein>
    <recommendedName>
        <fullName evidence="3">Peptidylamidoglycolate lyase</fullName>
    </recommendedName>
</protein>
<evidence type="ECO:0008006" key="3">
    <source>
        <dbReference type="Google" id="ProtNLM"/>
    </source>
</evidence>
<dbReference type="Gene3D" id="2.120.10.30">
    <property type="entry name" value="TolB, C-terminal domain"/>
    <property type="match status" value="2"/>
</dbReference>
<name>A0A381XP01_9ZZZZ</name>
<reference evidence="2" key="1">
    <citation type="submission" date="2018-05" db="EMBL/GenBank/DDBJ databases">
        <authorList>
            <person name="Lanie J.A."/>
            <person name="Ng W.-L."/>
            <person name="Kazmierczak K.M."/>
            <person name="Andrzejewski T.M."/>
            <person name="Davidsen T.M."/>
            <person name="Wayne K.J."/>
            <person name="Tettelin H."/>
            <person name="Glass J.I."/>
            <person name="Rusch D."/>
            <person name="Podicherti R."/>
            <person name="Tsui H.-C.T."/>
            <person name="Winkler M.E."/>
        </authorList>
    </citation>
    <scope>NUCLEOTIDE SEQUENCE</scope>
</reference>
<evidence type="ECO:0000256" key="1">
    <source>
        <dbReference type="ARBA" id="ARBA00022737"/>
    </source>
</evidence>
<dbReference type="GO" id="GO:0008270">
    <property type="term" value="F:zinc ion binding"/>
    <property type="evidence" value="ECO:0007669"/>
    <property type="project" value="UniProtKB-KW"/>
</dbReference>
<dbReference type="InterPro" id="IPR011042">
    <property type="entry name" value="6-blade_b-propeller_TolB-like"/>
</dbReference>
<dbReference type="PANTHER" id="PTHR24104:SF25">
    <property type="entry name" value="PROTEIN LIN-41"/>
    <property type="match status" value="1"/>
</dbReference>